<proteinExistence type="predicted"/>
<feature type="region of interest" description="Disordered" evidence="7">
    <location>
        <begin position="394"/>
        <end position="423"/>
    </location>
</feature>
<dbReference type="GO" id="GO:0005783">
    <property type="term" value="C:endoplasmic reticulum"/>
    <property type="evidence" value="ECO:0007669"/>
    <property type="project" value="UniProtKB-SubCell"/>
</dbReference>
<evidence type="ECO:0000256" key="3">
    <source>
        <dbReference type="ARBA" id="ARBA00004370"/>
    </source>
</evidence>
<evidence type="ECO:0000256" key="6">
    <source>
        <dbReference type="ARBA" id="ARBA00023136"/>
    </source>
</evidence>
<evidence type="ECO:0000256" key="2">
    <source>
        <dbReference type="ARBA" id="ARBA00004240"/>
    </source>
</evidence>
<dbReference type="OrthoDB" id="427518at2759"/>
<dbReference type="Pfam" id="PF12697">
    <property type="entry name" value="Abhydrolase_6"/>
    <property type="match status" value="1"/>
</dbReference>
<evidence type="ECO:0000313" key="9">
    <source>
        <dbReference type="EMBL" id="QDS71849.1"/>
    </source>
</evidence>
<name>A0A517L8A3_9PEZI</name>
<dbReference type="EMBL" id="CP042190">
    <property type="protein sequence ID" value="QDS71849.1"/>
    <property type="molecule type" value="Genomic_DNA"/>
</dbReference>
<evidence type="ECO:0000259" key="8">
    <source>
        <dbReference type="Pfam" id="PF12697"/>
    </source>
</evidence>
<keyword evidence="6" id="KW-0472">Membrane</keyword>
<evidence type="ECO:0000256" key="4">
    <source>
        <dbReference type="ARBA" id="ARBA00022824"/>
    </source>
</evidence>
<dbReference type="PANTHER" id="PTHR48182">
    <property type="entry name" value="PROTEIN SERAC1"/>
    <property type="match status" value="1"/>
</dbReference>
<evidence type="ECO:0000256" key="1">
    <source>
        <dbReference type="ARBA" id="ARBA00004173"/>
    </source>
</evidence>
<dbReference type="SUPFAM" id="SSF53474">
    <property type="entry name" value="alpha/beta-Hydrolases"/>
    <property type="match status" value="1"/>
</dbReference>
<keyword evidence="10" id="KW-1185">Reference proteome</keyword>
<evidence type="ECO:0000256" key="5">
    <source>
        <dbReference type="ARBA" id="ARBA00023128"/>
    </source>
</evidence>
<gene>
    <name evidence="9" type="ORF">FKW77_009950</name>
</gene>
<evidence type="ECO:0000256" key="7">
    <source>
        <dbReference type="SAM" id="MobiDB-lite"/>
    </source>
</evidence>
<comment type="subcellular location">
    <subcellularLocation>
        <location evidence="2">Endoplasmic reticulum</location>
    </subcellularLocation>
    <subcellularLocation>
        <location evidence="3">Membrane</location>
    </subcellularLocation>
    <subcellularLocation>
        <location evidence="1">Mitochondrion</location>
    </subcellularLocation>
</comment>
<dbReference type="InterPro" id="IPR029058">
    <property type="entry name" value="AB_hydrolase_fold"/>
</dbReference>
<dbReference type="AlphaFoldDB" id="A0A517L8A3"/>
<dbReference type="InterPro" id="IPR052374">
    <property type="entry name" value="SERAC1"/>
</dbReference>
<dbReference type="GO" id="GO:0016020">
    <property type="term" value="C:membrane"/>
    <property type="evidence" value="ECO:0007669"/>
    <property type="project" value="UniProtKB-SubCell"/>
</dbReference>
<reference evidence="9 10" key="1">
    <citation type="submission" date="2019-07" db="EMBL/GenBank/DDBJ databases">
        <title>Finished genome of Venturia effusa.</title>
        <authorList>
            <person name="Young C.A."/>
            <person name="Cox M.P."/>
            <person name="Ganley A.R.D."/>
            <person name="David W.J."/>
        </authorList>
    </citation>
    <scope>NUCLEOTIDE SEQUENCE [LARGE SCALE GENOMIC DNA]</scope>
    <source>
        <strain evidence="10">albino</strain>
    </source>
</reference>
<dbReference type="GO" id="GO:0005739">
    <property type="term" value="C:mitochondrion"/>
    <property type="evidence" value="ECO:0007669"/>
    <property type="project" value="UniProtKB-SubCell"/>
</dbReference>
<keyword evidence="4" id="KW-0256">Endoplasmic reticulum</keyword>
<feature type="domain" description="AB hydrolase-1" evidence="8">
    <location>
        <begin position="72"/>
        <end position="218"/>
    </location>
</feature>
<accession>A0A517L8A3</accession>
<sequence length="423" mass="47102">MTGRPQRDLKVSRDSSCCPRSARIASPSRPLSFIVPGVGIFVYTCNTLNIFGMSAKTGLSGLYSSPRATVDIVFIHGLHGNAIKTWTHESKGRGSICWPRDFLPSEISSARILFFGYDAHLAHFWGRPADNRIDTFSNDFFERLNNLRYNNGTTSRPIILVAHSLGGLICANALVDAANGLHSLQDVTQSVRRIAFLGAPLGGSEKARWAELGRRFLSIIKTTNKDLANELTPKSEKLAKLGEQFPIFLATRARNAATAIDVVCFYEGKSTRRAGLDFAKMVSKTSACLPGYQRILLEADHQNMARFKYKEDSNHQRISGLLQRWAKELDMPANNIPLGNTTAALYGQPAVSIPFRHQTDPLELDGNNFSVLPPSSDFTRRRLLDLAQLSYPRPEHQSLHLQDQDDEPHIPRDRLHTSSDLAY</sequence>
<protein>
    <recommendedName>
        <fullName evidence="8">AB hydrolase-1 domain-containing protein</fullName>
    </recommendedName>
</protein>
<dbReference type="PANTHER" id="PTHR48182:SF2">
    <property type="entry name" value="PROTEIN SERAC1"/>
    <property type="match status" value="1"/>
</dbReference>
<dbReference type="Proteomes" id="UP000316270">
    <property type="component" value="Chromosome 6"/>
</dbReference>
<dbReference type="Gene3D" id="3.40.50.1820">
    <property type="entry name" value="alpha/beta hydrolase"/>
    <property type="match status" value="1"/>
</dbReference>
<dbReference type="InterPro" id="IPR000073">
    <property type="entry name" value="AB_hydrolase_1"/>
</dbReference>
<evidence type="ECO:0000313" key="10">
    <source>
        <dbReference type="Proteomes" id="UP000316270"/>
    </source>
</evidence>
<feature type="compositionally biased region" description="Basic and acidic residues" evidence="7">
    <location>
        <begin position="407"/>
        <end position="417"/>
    </location>
</feature>
<keyword evidence="5" id="KW-0496">Mitochondrion</keyword>
<organism evidence="9 10">
    <name type="scientific">Venturia effusa</name>
    <dbReference type="NCBI Taxonomy" id="50376"/>
    <lineage>
        <taxon>Eukaryota</taxon>
        <taxon>Fungi</taxon>
        <taxon>Dikarya</taxon>
        <taxon>Ascomycota</taxon>
        <taxon>Pezizomycotina</taxon>
        <taxon>Dothideomycetes</taxon>
        <taxon>Pleosporomycetidae</taxon>
        <taxon>Venturiales</taxon>
        <taxon>Venturiaceae</taxon>
        <taxon>Venturia</taxon>
    </lineage>
</organism>